<dbReference type="EC" id="2.4.99.28" evidence="10"/>
<keyword evidence="8" id="KW-0378">Hydrolase</keyword>
<dbReference type="PANTHER" id="PTHR32282:SF15">
    <property type="entry name" value="PENICILLIN-BINDING PROTEIN 1C"/>
    <property type="match status" value="1"/>
</dbReference>
<keyword evidence="9" id="KW-0511">Multifunctional enzyme</keyword>
<evidence type="ECO:0000256" key="1">
    <source>
        <dbReference type="ARBA" id="ARBA00004752"/>
    </source>
</evidence>
<sequence>MQQHLKKYKLYLSVSIGIVVLVMYYFLLTQPLFQDPYSTVIEAKDGRLLAATIASDGQWRFPEMDAVPEKFEKALLYFEDENFHYHPGVNPFSLARAAWQNLQAGKVVSGGSTITMQLVRLSRKDKPRTLWQKLVELVLATRVELAYSKEDILAMYASHAPFGGNVVGLNAATWRYFNREPYDLSWGEAALLAVLPNSPALIHPGRNRGELEAKRNRLLNKLQAVGIIDSLTNQLAQSESIPDEPVPLPQLASHLLTRVVNDGKKQQRVQTTIDAGLQQKVNTILASHHRFLKANEVHNAAAIVADVNSGQVLAYVGNVQEAGYDHNSQVDIITAARSTGSILKPFLYAAMLDEGQLLPSMLIADVPVFINGFAPRNFSKSYDGAVHADRALARSLNVPAVQMLREYRYEKFHRLLQELGMATLQHSADHYGLALILGGAEGSLWDIAGMYAGMARTLNHYNQHFDSYRYHDSNFRPLSYTGDLSTQERSKTGLLSAASIFHTLNALLEVYRPNEQMSWKMFDSSQKIAWKTGTSFGYRDAWAVGVTSKYVVGVWVGNADGEGRPGLTGIDAAAPIMFDIFDLFPQSKWFGAPMDEMMKIPICRASGYKASEICDIIDTLNIVKSGSRTQQCPFHQLIHLDQTGLRVNSDCQPVAKMSHKAWFLLPPVQEYYYRSKNPSYKKVPPFRGDCGSSNETVAAMELIYPKPHSVIFIPKELDGTAGSAVFEVAHRHAEKTVFWHLNDEFIGSTSRIHQMMINPGAGKYRLTLVDEEGQSVTQPFEVISER</sequence>
<comment type="similarity">
    <text evidence="3">In the N-terminal section; belongs to the glycosyltransferase 51 family.</text>
</comment>
<gene>
    <name evidence="16" type="ORF">C900_01880</name>
</gene>
<dbReference type="GO" id="GO:0006508">
    <property type="term" value="P:proteolysis"/>
    <property type="evidence" value="ECO:0007669"/>
    <property type="project" value="UniProtKB-KW"/>
</dbReference>
<dbReference type="InterPro" id="IPR011815">
    <property type="entry name" value="PBP_1c"/>
</dbReference>
<dbReference type="Gene3D" id="3.40.710.10">
    <property type="entry name" value="DD-peptidase/beta-lactamase superfamily"/>
    <property type="match status" value="1"/>
</dbReference>
<keyword evidence="12" id="KW-0812">Transmembrane</keyword>
<dbReference type="InterPro" id="IPR050396">
    <property type="entry name" value="Glycosyltr_51/Transpeptidase"/>
</dbReference>
<evidence type="ECO:0000256" key="3">
    <source>
        <dbReference type="ARBA" id="ARBA00007739"/>
    </source>
</evidence>
<dbReference type="GO" id="GO:0030288">
    <property type="term" value="C:outer membrane-bounded periplasmic space"/>
    <property type="evidence" value="ECO:0007669"/>
    <property type="project" value="TreeGrafter"/>
</dbReference>
<dbReference type="EMBL" id="AMZN01000027">
    <property type="protein sequence ID" value="ELR72138.1"/>
    <property type="molecule type" value="Genomic_DNA"/>
</dbReference>
<dbReference type="InterPro" id="IPR023346">
    <property type="entry name" value="Lysozyme-like_dom_sf"/>
</dbReference>
<keyword evidence="12" id="KW-0472">Membrane</keyword>
<name>L8JVB3_9BACT</name>
<dbReference type="SUPFAM" id="SSF53955">
    <property type="entry name" value="Lysozyme-like"/>
    <property type="match status" value="1"/>
</dbReference>
<evidence type="ECO:0000259" key="14">
    <source>
        <dbReference type="Pfam" id="PF00912"/>
    </source>
</evidence>
<dbReference type="NCBIfam" id="TIGR02073">
    <property type="entry name" value="PBP_1c"/>
    <property type="match status" value="1"/>
</dbReference>
<dbReference type="SUPFAM" id="SSF56601">
    <property type="entry name" value="beta-lactamase/transpeptidase-like"/>
    <property type="match status" value="1"/>
</dbReference>
<evidence type="ECO:0000256" key="6">
    <source>
        <dbReference type="ARBA" id="ARBA00022676"/>
    </source>
</evidence>
<comment type="caution">
    <text evidence="16">The sequence shown here is derived from an EMBL/GenBank/DDBJ whole genome shotgun (WGS) entry which is preliminary data.</text>
</comment>
<evidence type="ECO:0000256" key="8">
    <source>
        <dbReference type="ARBA" id="ARBA00022801"/>
    </source>
</evidence>
<dbReference type="Pfam" id="PF00905">
    <property type="entry name" value="Transpeptidase"/>
    <property type="match status" value="1"/>
</dbReference>
<dbReference type="InterPro" id="IPR009647">
    <property type="entry name" value="PBP_C"/>
</dbReference>
<dbReference type="InterPro" id="IPR001460">
    <property type="entry name" value="PCN-bd_Tpept"/>
</dbReference>
<dbReference type="GO" id="GO:0004180">
    <property type="term" value="F:carboxypeptidase activity"/>
    <property type="evidence" value="ECO:0007669"/>
    <property type="project" value="UniProtKB-KW"/>
</dbReference>
<dbReference type="Proteomes" id="UP000011135">
    <property type="component" value="Unassembled WGS sequence"/>
</dbReference>
<dbReference type="Pfam" id="PF06832">
    <property type="entry name" value="BiPBP_C"/>
    <property type="match status" value="1"/>
</dbReference>
<evidence type="ECO:0000313" key="17">
    <source>
        <dbReference type="Proteomes" id="UP000011135"/>
    </source>
</evidence>
<proteinExistence type="inferred from homology"/>
<evidence type="ECO:0000256" key="12">
    <source>
        <dbReference type="SAM" id="Phobius"/>
    </source>
</evidence>
<feature type="domain" description="Penicillin-binding C-terminal" evidence="15">
    <location>
        <begin position="694"/>
        <end position="777"/>
    </location>
</feature>
<dbReference type="AlphaFoldDB" id="L8JVB3"/>
<dbReference type="RefSeq" id="WP_009579324.1">
    <property type="nucleotide sequence ID" value="NZ_AMZN01000027.1"/>
</dbReference>
<evidence type="ECO:0000256" key="5">
    <source>
        <dbReference type="ARBA" id="ARBA00022670"/>
    </source>
</evidence>
<dbReference type="GO" id="GO:0008658">
    <property type="term" value="F:penicillin binding"/>
    <property type="evidence" value="ECO:0007669"/>
    <property type="project" value="InterPro"/>
</dbReference>
<dbReference type="eggNOG" id="COG4953">
    <property type="taxonomic scope" value="Bacteria"/>
</dbReference>
<evidence type="ECO:0000313" key="16">
    <source>
        <dbReference type="EMBL" id="ELR72138.1"/>
    </source>
</evidence>
<evidence type="ECO:0000256" key="4">
    <source>
        <dbReference type="ARBA" id="ARBA00022645"/>
    </source>
</evidence>
<evidence type="ECO:0000256" key="7">
    <source>
        <dbReference type="ARBA" id="ARBA00022679"/>
    </source>
</evidence>
<protein>
    <recommendedName>
        <fullName evidence="10">peptidoglycan glycosyltransferase</fullName>
        <ecNumber evidence="10">2.4.99.28</ecNumber>
    </recommendedName>
</protein>
<organism evidence="16 17">
    <name type="scientific">Fulvivirga imtechensis AK7</name>
    <dbReference type="NCBI Taxonomy" id="1237149"/>
    <lineage>
        <taxon>Bacteria</taxon>
        <taxon>Pseudomonadati</taxon>
        <taxon>Bacteroidota</taxon>
        <taxon>Cytophagia</taxon>
        <taxon>Cytophagales</taxon>
        <taxon>Fulvivirgaceae</taxon>
        <taxon>Fulvivirga</taxon>
    </lineage>
</organism>
<evidence type="ECO:0000259" key="13">
    <source>
        <dbReference type="Pfam" id="PF00905"/>
    </source>
</evidence>
<keyword evidence="6" id="KW-0328">Glycosyltransferase</keyword>
<keyword evidence="17" id="KW-1185">Reference proteome</keyword>
<reference evidence="16 17" key="1">
    <citation type="submission" date="2012-12" db="EMBL/GenBank/DDBJ databases">
        <title>Genome assembly of Fulvivirga imtechensis AK7.</title>
        <authorList>
            <person name="Nupur N."/>
            <person name="Khatri I."/>
            <person name="Kumar R."/>
            <person name="Subramanian S."/>
            <person name="Pinnaka A."/>
        </authorList>
    </citation>
    <scope>NUCLEOTIDE SEQUENCE [LARGE SCALE GENOMIC DNA]</scope>
    <source>
        <strain evidence="16 17">AK7</strain>
    </source>
</reference>
<feature type="domain" description="Glycosyl transferase family 51" evidence="14">
    <location>
        <begin position="55"/>
        <end position="222"/>
    </location>
</feature>
<accession>L8JVB3</accession>
<dbReference type="InterPro" id="IPR036950">
    <property type="entry name" value="PBP_transglycosylase"/>
</dbReference>
<dbReference type="PANTHER" id="PTHR32282">
    <property type="entry name" value="BINDING PROTEIN TRANSPEPTIDASE, PUTATIVE-RELATED"/>
    <property type="match status" value="1"/>
</dbReference>
<dbReference type="InterPro" id="IPR001264">
    <property type="entry name" value="Glyco_trans_51"/>
</dbReference>
<evidence type="ECO:0000259" key="15">
    <source>
        <dbReference type="Pfam" id="PF06832"/>
    </source>
</evidence>
<comment type="similarity">
    <text evidence="2">In the C-terminal section; belongs to the transpeptidase family.</text>
</comment>
<dbReference type="Pfam" id="PF00912">
    <property type="entry name" value="Transgly"/>
    <property type="match status" value="1"/>
</dbReference>
<dbReference type="GO" id="GO:0008955">
    <property type="term" value="F:peptidoglycan glycosyltransferase activity"/>
    <property type="evidence" value="ECO:0007669"/>
    <property type="project" value="UniProtKB-EC"/>
</dbReference>
<dbReference type="GO" id="GO:0009252">
    <property type="term" value="P:peptidoglycan biosynthetic process"/>
    <property type="evidence" value="ECO:0007669"/>
    <property type="project" value="InterPro"/>
</dbReference>
<feature type="transmembrane region" description="Helical" evidence="12">
    <location>
        <begin position="10"/>
        <end position="28"/>
    </location>
</feature>
<evidence type="ECO:0000256" key="9">
    <source>
        <dbReference type="ARBA" id="ARBA00023268"/>
    </source>
</evidence>
<keyword evidence="7" id="KW-0808">Transferase</keyword>
<dbReference type="STRING" id="1237149.C900_01880"/>
<keyword evidence="4" id="KW-0121">Carboxypeptidase</keyword>
<dbReference type="Gene3D" id="1.10.3810.10">
    <property type="entry name" value="Biosynthetic peptidoglycan transglycosylase-like"/>
    <property type="match status" value="1"/>
</dbReference>
<evidence type="ECO:0000256" key="2">
    <source>
        <dbReference type="ARBA" id="ARBA00007090"/>
    </source>
</evidence>
<dbReference type="InterPro" id="IPR012338">
    <property type="entry name" value="Beta-lactam/transpept-like"/>
</dbReference>
<keyword evidence="12" id="KW-1133">Transmembrane helix</keyword>
<dbReference type="PATRIC" id="fig|1237149.3.peg.1835"/>
<keyword evidence="5" id="KW-0645">Protease</keyword>
<evidence type="ECO:0000256" key="10">
    <source>
        <dbReference type="ARBA" id="ARBA00044770"/>
    </source>
</evidence>
<evidence type="ECO:0000256" key="11">
    <source>
        <dbReference type="ARBA" id="ARBA00049902"/>
    </source>
</evidence>
<feature type="domain" description="Penicillin-binding protein transpeptidase" evidence="13">
    <location>
        <begin position="301"/>
        <end position="428"/>
    </location>
</feature>
<comment type="catalytic activity">
    <reaction evidence="11">
        <text>[GlcNAc-(1-&gt;4)-Mur2Ac(oyl-L-Ala-gamma-D-Glu-L-Lys-D-Ala-D-Ala)](n)-di-trans,octa-cis-undecaprenyl diphosphate + beta-D-GlcNAc-(1-&gt;4)-Mur2Ac(oyl-L-Ala-gamma-D-Glu-L-Lys-D-Ala-D-Ala)-di-trans,octa-cis-undecaprenyl diphosphate = [GlcNAc-(1-&gt;4)-Mur2Ac(oyl-L-Ala-gamma-D-Glu-L-Lys-D-Ala-D-Ala)](n+1)-di-trans,octa-cis-undecaprenyl diphosphate + di-trans,octa-cis-undecaprenyl diphosphate + H(+)</text>
        <dbReference type="Rhea" id="RHEA:23708"/>
        <dbReference type="Rhea" id="RHEA-COMP:9602"/>
        <dbReference type="Rhea" id="RHEA-COMP:9603"/>
        <dbReference type="ChEBI" id="CHEBI:15378"/>
        <dbReference type="ChEBI" id="CHEBI:58405"/>
        <dbReference type="ChEBI" id="CHEBI:60033"/>
        <dbReference type="ChEBI" id="CHEBI:78435"/>
        <dbReference type="EC" id="2.4.99.28"/>
    </reaction>
</comment>
<comment type="pathway">
    <text evidence="1">Cell wall biogenesis; peptidoglycan biosynthesis.</text>
</comment>